<evidence type="ECO:0000256" key="1">
    <source>
        <dbReference type="SAM" id="Phobius"/>
    </source>
</evidence>
<evidence type="ECO:0000313" key="4">
    <source>
        <dbReference type="Proteomes" id="UP000789508"/>
    </source>
</evidence>
<sequence>MQSFLFLFLLFLISSLLLISKTRITAQAYNIYNFTETEPGLTQQNAQHFDDLSLFLWLTKQNQNNTCFEPRLYFRIIRPDFSVIRIDFDLSPQMLKLTCNNGSMTNKVFGRVMKAPYFLVSYVNVTNKVGTDNEYDYYRVGLLIDWEGNISDSFQMTPIQDFSSAGILVNSLKPDNGYFWLYASSINNTLAWRKYSTVHRNGTITELSSGNFSIAASSAIPFAMLDGGYGLAYTTHKLSETQSNNSNISNILFSNWGAYVTFLRPDADEFMPSFILYETAAQLSEFVIYSCNAPYDADGYKCLLRIEAKIGNNTQILFKQVWFLTSGSVFNIEDIPLAKSNYEVDDIWALFYGGFLMTFYNKKGTDNSSVTGLIYDSMGNPNGAWDIPDNVRVSDVYDILPNNSLWGVSTVTDTSISIVTVDLKRFNSDNGYGNPKILSTNPGINVTVPDTLKNITLTFIKPIALSSGNISIYQTGINGDDLLRQTFYGLSDLVTTTDDAYSVSIQIFPSTFNQPGASYYVLMDNDFVKDRLLDEPIRGIEKNGYQLHSEGTTCRLRLTPEGSDYFKSLSDNDKHSLFTAIVNELTKITPIEAGRLSTSKRWQQDAKTQQVVMEFKVEESQSSRINTERIITDIDYLVRSKAYTPVSLSNSTYMLDETYGFMRTVDLWEKYKYKLFYLGGIITIITAIFLFAYLRYPEGNNSIVFQLALISVDFTLDILFIVNNGHDVSILFYPSISILCFSVAFNGILAFLIILREIARNEEFSKWFNSNVRITTIFTIISGADVDSLRILGSRFAGLKIFSAPFSIKATGWIFWGSFVTLFIEDIPQFAIQVLYRKYTIFYDIIPFLTLVTSSIILVNNLIFRSYRAFNYCHNRDRKYTPTSQNLNEEDKSEIYDAPIAFAAAGKKSFHIGAAFRLCFGSPKATNTREFEAREFDAREFDTEVILD</sequence>
<gene>
    <name evidence="3" type="ORF">ALEPTO_LOCUS7557</name>
</gene>
<feature type="signal peptide" evidence="2">
    <location>
        <begin position="1"/>
        <end position="28"/>
    </location>
</feature>
<keyword evidence="2" id="KW-0732">Signal</keyword>
<dbReference type="EMBL" id="CAJVPS010003370">
    <property type="protein sequence ID" value="CAG8587623.1"/>
    <property type="molecule type" value="Genomic_DNA"/>
</dbReference>
<name>A0A9N9C3L8_9GLOM</name>
<evidence type="ECO:0000256" key="2">
    <source>
        <dbReference type="SAM" id="SignalP"/>
    </source>
</evidence>
<feature type="transmembrane region" description="Helical" evidence="1">
    <location>
        <begin position="675"/>
        <end position="696"/>
    </location>
</feature>
<dbReference type="OrthoDB" id="2417740at2759"/>
<dbReference type="AlphaFoldDB" id="A0A9N9C3L8"/>
<accession>A0A9N9C3L8</accession>
<keyword evidence="4" id="KW-1185">Reference proteome</keyword>
<dbReference type="Proteomes" id="UP000789508">
    <property type="component" value="Unassembled WGS sequence"/>
</dbReference>
<comment type="caution">
    <text evidence="3">The sequence shown here is derived from an EMBL/GenBank/DDBJ whole genome shotgun (WGS) entry which is preliminary data.</text>
</comment>
<keyword evidence="1" id="KW-0812">Transmembrane</keyword>
<feature type="chain" id="PRO_5040127200" evidence="2">
    <location>
        <begin position="29"/>
        <end position="948"/>
    </location>
</feature>
<feature type="transmembrane region" description="Helical" evidence="1">
    <location>
        <begin position="703"/>
        <end position="722"/>
    </location>
</feature>
<organism evidence="3 4">
    <name type="scientific">Ambispora leptoticha</name>
    <dbReference type="NCBI Taxonomy" id="144679"/>
    <lineage>
        <taxon>Eukaryota</taxon>
        <taxon>Fungi</taxon>
        <taxon>Fungi incertae sedis</taxon>
        <taxon>Mucoromycota</taxon>
        <taxon>Glomeromycotina</taxon>
        <taxon>Glomeromycetes</taxon>
        <taxon>Archaeosporales</taxon>
        <taxon>Ambisporaceae</taxon>
        <taxon>Ambispora</taxon>
    </lineage>
</organism>
<proteinExistence type="predicted"/>
<evidence type="ECO:0000313" key="3">
    <source>
        <dbReference type="EMBL" id="CAG8587623.1"/>
    </source>
</evidence>
<protein>
    <submittedName>
        <fullName evidence="3">8075_t:CDS:1</fullName>
    </submittedName>
</protein>
<feature type="transmembrane region" description="Helical" evidence="1">
    <location>
        <begin position="728"/>
        <end position="755"/>
    </location>
</feature>
<keyword evidence="1" id="KW-0472">Membrane</keyword>
<keyword evidence="1" id="KW-1133">Transmembrane helix</keyword>
<reference evidence="3" key="1">
    <citation type="submission" date="2021-06" db="EMBL/GenBank/DDBJ databases">
        <authorList>
            <person name="Kallberg Y."/>
            <person name="Tangrot J."/>
            <person name="Rosling A."/>
        </authorList>
    </citation>
    <scope>NUCLEOTIDE SEQUENCE</scope>
    <source>
        <strain evidence="3">FL130A</strain>
    </source>
</reference>
<feature type="transmembrane region" description="Helical" evidence="1">
    <location>
        <begin position="845"/>
        <end position="864"/>
    </location>
</feature>
<feature type="transmembrane region" description="Helical" evidence="1">
    <location>
        <begin position="804"/>
        <end position="824"/>
    </location>
</feature>